<evidence type="ECO:0000259" key="3">
    <source>
        <dbReference type="Pfam" id="PF00675"/>
    </source>
</evidence>
<accession>A0A2K8N8P2</accession>
<feature type="domain" description="Peptidase M16 C-terminal" evidence="4">
    <location>
        <begin position="168"/>
        <end position="341"/>
    </location>
</feature>
<gene>
    <name evidence="5" type="ORF">CVV65_08635</name>
</gene>
<evidence type="ECO:0000256" key="2">
    <source>
        <dbReference type="RuleBase" id="RU004447"/>
    </source>
</evidence>
<dbReference type="KEGG" id="kyr:CVV65_08635"/>
<keyword evidence="6" id="KW-1185">Reference proteome</keyword>
<dbReference type="Pfam" id="PF00675">
    <property type="entry name" value="Peptidase_M16"/>
    <property type="match status" value="1"/>
</dbReference>
<dbReference type="Pfam" id="PF05193">
    <property type="entry name" value="Peptidase_M16_C"/>
    <property type="match status" value="1"/>
</dbReference>
<evidence type="ECO:0000259" key="4">
    <source>
        <dbReference type="Pfam" id="PF05193"/>
    </source>
</evidence>
<evidence type="ECO:0000256" key="1">
    <source>
        <dbReference type="ARBA" id="ARBA00007261"/>
    </source>
</evidence>
<dbReference type="PANTHER" id="PTHR11851">
    <property type="entry name" value="METALLOPROTEASE"/>
    <property type="match status" value="1"/>
</dbReference>
<feature type="domain" description="Peptidase M16 N-terminal" evidence="3">
    <location>
        <begin position="15"/>
        <end position="161"/>
    </location>
</feature>
<dbReference type="EMBL" id="CP024955">
    <property type="protein sequence ID" value="ATY84980.1"/>
    <property type="molecule type" value="Genomic_DNA"/>
</dbReference>
<dbReference type="InterPro" id="IPR001431">
    <property type="entry name" value="Pept_M16_Zn_BS"/>
</dbReference>
<dbReference type="InterPro" id="IPR050361">
    <property type="entry name" value="MPP/UQCRC_Complex"/>
</dbReference>
<dbReference type="InterPro" id="IPR007863">
    <property type="entry name" value="Peptidase_M16_C"/>
</dbReference>
<dbReference type="Proteomes" id="UP000231932">
    <property type="component" value="Chromosome"/>
</dbReference>
<dbReference type="InterPro" id="IPR011249">
    <property type="entry name" value="Metalloenz_LuxS/M16"/>
</dbReference>
<dbReference type="PANTHER" id="PTHR11851:SF49">
    <property type="entry name" value="MITOCHONDRIAL-PROCESSING PEPTIDASE SUBUNIT ALPHA"/>
    <property type="match status" value="1"/>
</dbReference>
<evidence type="ECO:0000313" key="6">
    <source>
        <dbReference type="Proteomes" id="UP000231932"/>
    </source>
</evidence>
<dbReference type="GO" id="GO:0004222">
    <property type="term" value="F:metalloendopeptidase activity"/>
    <property type="evidence" value="ECO:0007669"/>
    <property type="project" value="InterPro"/>
</dbReference>
<evidence type="ECO:0000313" key="5">
    <source>
        <dbReference type="EMBL" id="ATY84980.1"/>
    </source>
</evidence>
<sequence length="417" mass="47126">MNLIDRQQLSNGLTVVVEEIPGIRSISVGIWVGTGSRHETPEINGISHLIEHMLFKGTETRSAKELAEVFDHVGGQVNAFTAKEYTCFYAKVLDLHFRRAMETLADMFFHSRFAPEELAKERKVIVEEIRMYEDTPDELVHDLLASVVWGDHPLGFNILGTEQTLQTFERQNLVDYLSQRYVESNTVITVAGHVRTDEVMAIVEELFGGPWNRRAERVITEPPTFMPERRTRVKQTEQEHFCLAVPGLPVDHEDLHAMILLNNALGGTMSSRLFQSIREEKGMAYSIYSYHTAYRDTGLLGIYAGMAPEYTGEVVREVSRIFEDVAESGITEGELERGKEQVKGSLMLSLESTTSRMTRLGKNELLLGRHYTLDETLERIDAVTLEDVRRVAQCLRNAPAVAALGPVPGEELERLFD</sequence>
<dbReference type="AlphaFoldDB" id="A0A2K8N8P2"/>
<protein>
    <submittedName>
        <fullName evidence="5">Peptidase M16</fullName>
    </submittedName>
</protein>
<dbReference type="GO" id="GO:0046872">
    <property type="term" value="F:metal ion binding"/>
    <property type="evidence" value="ECO:0007669"/>
    <property type="project" value="InterPro"/>
</dbReference>
<dbReference type="PROSITE" id="PS00143">
    <property type="entry name" value="INSULINASE"/>
    <property type="match status" value="1"/>
</dbReference>
<dbReference type="SUPFAM" id="SSF63411">
    <property type="entry name" value="LuxS/MPP-like metallohydrolase"/>
    <property type="match status" value="2"/>
</dbReference>
<dbReference type="Gene3D" id="3.30.830.10">
    <property type="entry name" value="Metalloenzyme, LuxS/M16 peptidase-like"/>
    <property type="match status" value="2"/>
</dbReference>
<organism evidence="5 6">
    <name type="scientific">Kyrpidia spormannii</name>
    <dbReference type="NCBI Taxonomy" id="2055160"/>
    <lineage>
        <taxon>Bacteria</taxon>
        <taxon>Bacillati</taxon>
        <taxon>Bacillota</taxon>
        <taxon>Bacilli</taxon>
        <taxon>Bacillales</taxon>
        <taxon>Alicyclobacillaceae</taxon>
        <taxon>Kyrpidia</taxon>
    </lineage>
</organism>
<proteinExistence type="inferred from homology"/>
<comment type="similarity">
    <text evidence="1 2">Belongs to the peptidase M16 family.</text>
</comment>
<reference evidence="6" key="1">
    <citation type="submission" date="2017-11" db="EMBL/GenBank/DDBJ databases">
        <title>Complete Genome Sequence of Kyrpidia sp. Strain EA-1, a thermophilic, hydrogen-oxidizing Bacterium, isolated from the Azores.</title>
        <authorList>
            <person name="Reiner J.E."/>
            <person name="Lapp C.J."/>
            <person name="Bunk B."/>
            <person name="Gescher J."/>
        </authorList>
    </citation>
    <scope>NUCLEOTIDE SEQUENCE [LARGE SCALE GENOMIC DNA]</scope>
    <source>
        <strain evidence="6">EA-1</strain>
    </source>
</reference>
<name>A0A2K8N8P2_9BACL</name>
<dbReference type="InterPro" id="IPR011765">
    <property type="entry name" value="Pept_M16_N"/>
</dbReference>
<dbReference type="OrthoDB" id="9811314at2"/>
<dbReference type="GO" id="GO:0006508">
    <property type="term" value="P:proteolysis"/>
    <property type="evidence" value="ECO:0007669"/>
    <property type="project" value="InterPro"/>
</dbReference>
<dbReference type="FunFam" id="3.30.830.10:FF:000008">
    <property type="entry name" value="Mitochondrial-processing peptidase subunit beta"/>
    <property type="match status" value="1"/>
</dbReference>